<organism evidence="5 6">
    <name type="scientific">Adineta steineri</name>
    <dbReference type="NCBI Taxonomy" id="433720"/>
    <lineage>
        <taxon>Eukaryota</taxon>
        <taxon>Metazoa</taxon>
        <taxon>Spiralia</taxon>
        <taxon>Gnathifera</taxon>
        <taxon>Rotifera</taxon>
        <taxon>Eurotatoria</taxon>
        <taxon>Bdelloidea</taxon>
        <taxon>Adinetida</taxon>
        <taxon>Adinetidae</taxon>
        <taxon>Adineta</taxon>
    </lineage>
</organism>
<evidence type="ECO:0000259" key="1">
    <source>
        <dbReference type="Pfam" id="PF02557"/>
    </source>
</evidence>
<evidence type="ECO:0000313" key="5">
    <source>
        <dbReference type="EMBL" id="CAF4273736.1"/>
    </source>
</evidence>
<dbReference type="Proteomes" id="UP000663868">
    <property type="component" value="Unassembled WGS sequence"/>
</dbReference>
<evidence type="ECO:0000313" key="6">
    <source>
        <dbReference type="Proteomes" id="UP000663868"/>
    </source>
</evidence>
<proteinExistence type="predicted"/>
<comment type="caution">
    <text evidence="5">The sequence shown here is derived from an EMBL/GenBank/DDBJ whole genome shotgun (WGS) entry which is preliminary data.</text>
</comment>
<sequence length="120" mass="13477">MASTAKQNGVILTITVSSGFHTLVRQQYFWNCYQTQSYNNGNLTAKAATSNHGKDIALGLNTNYNKQTGSKPDCNGSKVYQWLYNNANKYGFTRTVPSNIGIRIFMELRFLVPGLLKIFK</sequence>
<dbReference type="Proteomes" id="UP000663860">
    <property type="component" value="Unassembled WGS sequence"/>
</dbReference>
<dbReference type="EMBL" id="CAJNON010000059">
    <property type="protein sequence ID" value="CAF0891240.1"/>
    <property type="molecule type" value="Genomic_DNA"/>
</dbReference>
<dbReference type="Gene3D" id="3.30.1380.10">
    <property type="match status" value="1"/>
</dbReference>
<dbReference type="SUPFAM" id="SSF55166">
    <property type="entry name" value="Hedgehog/DD-peptidase"/>
    <property type="match status" value="1"/>
</dbReference>
<dbReference type="GO" id="GO:0006508">
    <property type="term" value="P:proteolysis"/>
    <property type="evidence" value="ECO:0007669"/>
    <property type="project" value="InterPro"/>
</dbReference>
<dbReference type="InterPro" id="IPR009045">
    <property type="entry name" value="Zn_M74/Hedgehog-like"/>
</dbReference>
<accession>A0A820G7N7</accession>
<name>A0A820G7N7_9BILA</name>
<evidence type="ECO:0000313" key="2">
    <source>
        <dbReference type="EMBL" id="CAF0891240.1"/>
    </source>
</evidence>
<gene>
    <name evidence="3" type="ORF">IZO911_LOCUS27437</name>
    <name evidence="5" type="ORF">KXQ929_LOCUS44040</name>
    <name evidence="4" type="ORF">OKA104_LOCUS39104</name>
    <name evidence="2" type="ORF">VCS650_LOCUS8788</name>
</gene>
<feature type="domain" description="D-alanyl-D-alanine carboxypeptidase-like core" evidence="1">
    <location>
        <begin position="1"/>
        <end position="97"/>
    </location>
</feature>
<dbReference type="Pfam" id="PF02557">
    <property type="entry name" value="VanY"/>
    <property type="match status" value="1"/>
</dbReference>
<dbReference type="InterPro" id="IPR003709">
    <property type="entry name" value="VanY-like_core_dom"/>
</dbReference>
<dbReference type="EMBL" id="CAJNOE010000373">
    <property type="protein sequence ID" value="CAF1180566.1"/>
    <property type="molecule type" value="Genomic_DNA"/>
</dbReference>
<protein>
    <recommendedName>
        <fullName evidence="1">D-alanyl-D-alanine carboxypeptidase-like core domain-containing protein</fullName>
    </recommendedName>
</protein>
<dbReference type="AlphaFoldDB" id="A0A820G7N7"/>
<dbReference type="OrthoDB" id="2251794at2759"/>
<dbReference type="EMBL" id="CAJOBB010012262">
    <property type="protein sequence ID" value="CAF4273736.1"/>
    <property type="molecule type" value="Genomic_DNA"/>
</dbReference>
<dbReference type="GO" id="GO:0008233">
    <property type="term" value="F:peptidase activity"/>
    <property type="evidence" value="ECO:0007669"/>
    <property type="project" value="InterPro"/>
</dbReference>
<dbReference type="Proteomes" id="UP000663881">
    <property type="component" value="Unassembled WGS sequence"/>
</dbReference>
<evidence type="ECO:0000313" key="3">
    <source>
        <dbReference type="EMBL" id="CAF1180566.1"/>
    </source>
</evidence>
<dbReference type="EMBL" id="CAJOAY010007456">
    <property type="protein sequence ID" value="CAF4166851.1"/>
    <property type="molecule type" value="Genomic_DNA"/>
</dbReference>
<evidence type="ECO:0000313" key="4">
    <source>
        <dbReference type="EMBL" id="CAF4166851.1"/>
    </source>
</evidence>
<reference evidence="5" key="1">
    <citation type="submission" date="2021-02" db="EMBL/GenBank/DDBJ databases">
        <authorList>
            <person name="Nowell W R."/>
        </authorList>
    </citation>
    <scope>NUCLEOTIDE SEQUENCE</scope>
</reference>
<dbReference type="Proteomes" id="UP000663891">
    <property type="component" value="Unassembled WGS sequence"/>
</dbReference>